<dbReference type="EMBL" id="QAOG01000004">
    <property type="protein sequence ID" value="PTQ59909.1"/>
    <property type="molecule type" value="Genomic_DNA"/>
</dbReference>
<reference evidence="1 3" key="1">
    <citation type="submission" date="2018-04" db="EMBL/GenBank/DDBJ databases">
        <title>Genomic Encyclopedia of Type Strains, Phase III (KMG-III): the genomes of soil and plant-associated and newly described type strains.</title>
        <authorList>
            <person name="Whitman W."/>
        </authorList>
    </citation>
    <scope>NUCLEOTIDE SEQUENCE [LARGE SCALE GENOMIC DNA]</scope>
    <source>
        <strain evidence="1 3">MA101b</strain>
    </source>
</reference>
<evidence type="ECO:0000313" key="3">
    <source>
        <dbReference type="Proteomes" id="UP000244189"/>
    </source>
</evidence>
<dbReference type="AlphaFoldDB" id="A0A2T5GKS7"/>
<sequence>MKHDRLLFTGVRMVMRLAPNVAPVEAMRGGSAPARHAS</sequence>
<dbReference type="EMBL" id="CABVLI010000041">
    <property type="protein sequence ID" value="VVT19566.1"/>
    <property type="molecule type" value="Genomic_DNA"/>
</dbReference>
<evidence type="ECO:0000313" key="1">
    <source>
        <dbReference type="EMBL" id="PTQ59909.1"/>
    </source>
</evidence>
<dbReference type="Proteomes" id="UP000326857">
    <property type="component" value="Unassembled WGS sequence"/>
</dbReference>
<proteinExistence type="predicted"/>
<evidence type="ECO:0000313" key="4">
    <source>
        <dbReference type="Proteomes" id="UP000326857"/>
    </source>
</evidence>
<keyword evidence="3" id="KW-1185">Reference proteome</keyword>
<gene>
    <name evidence="1" type="ORF">C8J26_2764</name>
    <name evidence="2" type="ORF">SPHINGO391_460122</name>
</gene>
<accession>A0A5E7ZKB6</accession>
<dbReference type="Proteomes" id="UP000244189">
    <property type="component" value="Unassembled WGS sequence"/>
</dbReference>
<evidence type="ECO:0000313" key="2">
    <source>
        <dbReference type="EMBL" id="VVT19566.1"/>
    </source>
</evidence>
<organism evidence="1 3">
    <name type="scientific">Sphingomonas aurantiaca</name>
    <dbReference type="NCBI Taxonomy" id="185949"/>
    <lineage>
        <taxon>Bacteria</taxon>
        <taxon>Pseudomonadati</taxon>
        <taxon>Pseudomonadota</taxon>
        <taxon>Alphaproteobacteria</taxon>
        <taxon>Sphingomonadales</taxon>
        <taxon>Sphingomonadaceae</taxon>
        <taxon>Sphingomonas</taxon>
    </lineage>
</organism>
<name>A0A2T5GKS7_9SPHN</name>
<reference evidence="2 4" key="2">
    <citation type="submission" date="2019-09" db="EMBL/GenBank/DDBJ databases">
        <authorList>
            <person name="Dittami M. S."/>
        </authorList>
    </citation>
    <scope>NUCLEOTIDE SEQUENCE [LARGE SCALE GENOMIC DNA]</scope>
    <source>
        <strain evidence="2">SPHINGO391</strain>
    </source>
</reference>
<protein>
    <submittedName>
        <fullName evidence="1">Uncharacterized protein</fullName>
    </submittedName>
</protein>
<accession>A0A2T5GKS7</accession>